<dbReference type="InterPro" id="IPR001173">
    <property type="entry name" value="Glyco_trans_2-like"/>
</dbReference>
<protein>
    <submittedName>
        <fullName evidence="2">Glycosyl transferase</fullName>
    </submittedName>
</protein>
<accession>A0A7R7EI76</accession>
<dbReference type="RefSeq" id="WP_271714487.1">
    <property type="nucleotide sequence ID" value="NZ_AP024169.1"/>
</dbReference>
<dbReference type="Gene3D" id="3.90.550.10">
    <property type="entry name" value="Spore Coat Polysaccharide Biosynthesis Protein SpsA, Chain A"/>
    <property type="match status" value="1"/>
</dbReference>
<proteinExistence type="predicted"/>
<dbReference type="Proteomes" id="UP000595897">
    <property type="component" value="Chromosome"/>
</dbReference>
<dbReference type="PANTHER" id="PTHR22916:SF3">
    <property type="entry name" value="UDP-GLCNAC:BETAGAL BETA-1,3-N-ACETYLGLUCOSAMINYLTRANSFERASE-LIKE PROTEIN 1"/>
    <property type="match status" value="1"/>
</dbReference>
<dbReference type="SUPFAM" id="SSF53448">
    <property type="entry name" value="Nucleotide-diphospho-sugar transferases"/>
    <property type="match status" value="1"/>
</dbReference>
<dbReference type="PANTHER" id="PTHR22916">
    <property type="entry name" value="GLYCOSYLTRANSFERASE"/>
    <property type="match status" value="1"/>
</dbReference>
<dbReference type="GO" id="GO:0016758">
    <property type="term" value="F:hexosyltransferase activity"/>
    <property type="evidence" value="ECO:0007669"/>
    <property type="project" value="UniProtKB-ARBA"/>
</dbReference>
<reference evidence="2 3" key="1">
    <citation type="submission" date="2020-11" db="EMBL/GenBank/DDBJ databases">
        <title>Draft genome sequencing of a Lachnospiraceae strain isolated from anoxic soil subjected to BSD treatment.</title>
        <authorList>
            <person name="Uek A."/>
            <person name="Tonouchi A."/>
        </authorList>
    </citation>
    <scope>NUCLEOTIDE SEQUENCE [LARGE SCALE GENOMIC DNA]</scope>
    <source>
        <strain evidence="2 3">TB5</strain>
    </source>
</reference>
<evidence type="ECO:0000313" key="2">
    <source>
        <dbReference type="EMBL" id="BCN29199.1"/>
    </source>
</evidence>
<organism evidence="2 3">
    <name type="scientific">Anaeromicropila herbilytica</name>
    <dbReference type="NCBI Taxonomy" id="2785025"/>
    <lineage>
        <taxon>Bacteria</taxon>
        <taxon>Bacillati</taxon>
        <taxon>Bacillota</taxon>
        <taxon>Clostridia</taxon>
        <taxon>Lachnospirales</taxon>
        <taxon>Lachnospiraceae</taxon>
        <taxon>Anaeromicropila</taxon>
    </lineage>
</organism>
<keyword evidence="2" id="KW-0808">Transferase</keyword>
<dbReference type="AlphaFoldDB" id="A0A7R7EI76"/>
<sequence length="338" mass="39136">MKLLSIAVPCYNSQAYLDKCIQSLLAGGDEVEILIINDGSTDCTAQIAEKYACKYPDIVHVIHQENGGHGEAVNTGILNARGMYFKVVDSDDWVDQGAYIKILDTLRQQGEKGEVTDMVISNFVYENEAVRHKKVMNFRGIFPEGRVFTWNEVGRLPRGHYLLMHSVIYRTRLLRECGLRLPKHTFYVDNLFVYLPLIYVKTMYYVDVDFYRYYIGREDQSVNEEVMIKRIDQQIKVNRLMVAGISLEKVENETLKKYMFHYLEIVTTVTNVLLVKSGTKENLRKKKELWNYIKETDVYTYNLLRYHIAGVVLNLPGRPGRKVTIGLYKISQKVVGFN</sequence>
<gene>
    <name evidence="2" type="ORF">bsdtb5_04940</name>
</gene>
<evidence type="ECO:0000259" key="1">
    <source>
        <dbReference type="Pfam" id="PF00535"/>
    </source>
</evidence>
<feature type="domain" description="Glycosyltransferase 2-like" evidence="1">
    <location>
        <begin position="5"/>
        <end position="122"/>
    </location>
</feature>
<name>A0A7R7EI76_9FIRM</name>
<dbReference type="EMBL" id="AP024169">
    <property type="protein sequence ID" value="BCN29199.1"/>
    <property type="molecule type" value="Genomic_DNA"/>
</dbReference>
<evidence type="ECO:0000313" key="3">
    <source>
        <dbReference type="Proteomes" id="UP000595897"/>
    </source>
</evidence>
<dbReference type="CDD" id="cd00761">
    <property type="entry name" value="Glyco_tranf_GTA_type"/>
    <property type="match status" value="1"/>
</dbReference>
<dbReference type="InterPro" id="IPR029044">
    <property type="entry name" value="Nucleotide-diphossugar_trans"/>
</dbReference>
<keyword evidence="3" id="KW-1185">Reference proteome</keyword>
<dbReference type="KEGG" id="ahb:bsdtb5_04940"/>
<dbReference type="Pfam" id="PF00535">
    <property type="entry name" value="Glycos_transf_2"/>
    <property type="match status" value="1"/>
</dbReference>